<proteinExistence type="predicted"/>
<keyword evidence="1" id="KW-0732">Signal</keyword>
<organism evidence="2 3">
    <name type="scientific">Sclerotinia borealis (strain F-4128)</name>
    <dbReference type="NCBI Taxonomy" id="1432307"/>
    <lineage>
        <taxon>Eukaryota</taxon>
        <taxon>Fungi</taxon>
        <taxon>Dikarya</taxon>
        <taxon>Ascomycota</taxon>
        <taxon>Pezizomycotina</taxon>
        <taxon>Leotiomycetes</taxon>
        <taxon>Helotiales</taxon>
        <taxon>Sclerotiniaceae</taxon>
        <taxon>Sclerotinia</taxon>
    </lineage>
</organism>
<protein>
    <submittedName>
        <fullName evidence="2">Uncharacterized protein</fullName>
    </submittedName>
</protein>
<keyword evidence="3" id="KW-1185">Reference proteome</keyword>
<dbReference type="OrthoDB" id="3526323at2759"/>
<sequence length="223" mass="25143">MHFSSLIPILLVLPYTTQALIYWLHSSCYPGKPLQAPNNINTNTNGIQRWETLFDELRAVGKSAGNRLANSNHDPDFTKTFNVLFRQDNPLTNTPILKGGQAAVELEKFFLALEGMRHEADQVNADLRFYCDNDERWVQKVGDGETGWKDTENHLSTETRWCKESNGVDAITYIDYPGQNRPPVPPGTPTPNHNANRAAITICNHAFDKVDVHSDPRSNIKAR</sequence>
<accession>W9C8J5</accession>
<dbReference type="HOGENOM" id="CLU_1240760_0_0_1"/>
<name>W9C8J5_SCLBF</name>
<evidence type="ECO:0000313" key="3">
    <source>
        <dbReference type="Proteomes" id="UP000019487"/>
    </source>
</evidence>
<dbReference type="EMBL" id="AYSA01000424">
    <property type="protein sequence ID" value="ESZ92123.1"/>
    <property type="molecule type" value="Genomic_DNA"/>
</dbReference>
<dbReference type="Proteomes" id="UP000019487">
    <property type="component" value="Unassembled WGS sequence"/>
</dbReference>
<reference evidence="2 3" key="1">
    <citation type="journal article" date="2014" name="Genome Announc.">
        <title>Draft genome sequence of Sclerotinia borealis, a psychrophilic plant pathogenic fungus.</title>
        <authorList>
            <person name="Mardanov A.V."/>
            <person name="Beletsky A.V."/>
            <person name="Kadnikov V.V."/>
            <person name="Ignatov A.N."/>
            <person name="Ravin N.V."/>
        </authorList>
    </citation>
    <scope>NUCLEOTIDE SEQUENCE [LARGE SCALE GENOMIC DNA]</scope>
    <source>
        <strain evidence="3">F-4157</strain>
    </source>
</reference>
<comment type="caution">
    <text evidence="2">The sequence shown here is derived from an EMBL/GenBank/DDBJ whole genome shotgun (WGS) entry which is preliminary data.</text>
</comment>
<dbReference type="AlphaFoldDB" id="W9C8J5"/>
<evidence type="ECO:0000313" key="2">
    <source>
        <dbReference type="EMBL" id="ESZ92123.1"/>
    </source>
</evidence>
<feature type="signal peptide" evidence="1">
    <location>
        <begin position="1"/>
        <end position="19"/>
    </location>
</feature>
<gene>
    <name evidence="2" type="ORF">SBOR_7502</name>
</gene>
<feature type="chain" id="PRO_5004918852" evidence="1">
    <location>
        <begin position="20"/>
        <end position="223"/>
    </location>
</feature>
<evidence type="ECO:0000256" key="1">
    <source>
        <dbReference type="SAM" id="SignalP"/>
    </source>
</evidence>